<keyword evidence="6" id="KW-1185">Reference proteome</keyword>
<organism evidence="5 6">
    <name type="scientific">Clostridium subterminale</name>
    <dbReference type="NCBI Taxonomy" id="1550"/>
    <lineage>
        <taxon>Bacteria</taxon>
        <taxon>Bacillati</taxon>
        <taxon>Bacillota</taxon>
        <taxon>Clostridia</taxon>
        <taxon>Eubacteriales</taxon>
        <taxon>Clostridiaceae</taxon>
        <taxon>Clostridium</taxon>
    </lineage>
</organism>
<evidence type="ECO:0000313" key="5">
    <source>
        <dbReference type="EMBL" id="GAA0777798.1"/>
    </source>
</evidence>
<sequence length="271" mass="30398">MSNIIIYATKSLTVTSKIPNGNINKPTITVGNDGIYKYISYLFFDISDIPSNALILNAELVLFKTNNFYDDCRKIFSIYPLFDYFSTYTTFNNRPEVNINIKKNFHPITSDVAITVDLTDFVVLWLQNKLSNTGIALFDKSNSILTQFGSSICKDTYLVPFLKVVIGDECNNCKKCDCYKGCNCCNQGEGTLRQVNVIGTVAENSKYAAIVNIGVTRKGTGHTDNYYVADEYNNLSGSSPLYVDKTYNIAIVPKENPEDVETINFYGSYKE</sequence>
<dbReference type="Proteomes" id="UP001501047">
    <property type="component" value="Unassembled WGS sequence"/>
</dbReference>
<gene>
    <name evidence="5" type="ORF">GCM10008908_33520</name>
</gene>
<proteinExistence type="predicted"/>
<evidence type="ECO:0000256" key="2">
    <source>
        <dbReference type="ARBA" id="ARBA00022525"/>
    </source>
</evidence>
<evidence type="ECO:0000259" key="4">
    <source>
        <dbReference type="Pfam" id="PF24517"/>
    </source>
</evidence>
<name>A0ABP3W5F1_CLOSU</name>
<dbReference type="RefSeq" id="WP_343827676.1">
    <property type="nucleotide sequence ID" value="NZ_BAAACI010000008.1"/>
</dbReference>
<feature type="domain" description="Carbohydrate-binding module family 96" evidence="4">
    <location>
        <begin position="25"/>
        <end position="148"/>
    </location>
</feature>
<dbReference type="EMBL" id="BAAACI010000008">
    <property type="protein sequence ID" value="GAA0777798.1"/>
    <property type="molecule type" value="Genomic_DNA"/>
</dbReference>
<keyword evidence="3" id="KW-0732">Signal</keyword>
<evidence type="ECO:0000256" key="3">
    <source>
        <dbReference type="ARBA" id="ARBA00022729"/>
    </source>
</evidence>
<dbReference type="InterPro" id="IPR055372">
    <property type="entry name" value="CBM96"/>
</dbReference>
<comment type="subcellular location">
    <subcellularLocation>
        <location evidence="1">Secreted</location>
    </subcellularLocation>
</comment>
<evidence type="ECO:0000256" key="1">
    <source>
        <dbReference type="ARBA" id="ARBA00004613"/>
    </source>
</evidence>
<comment type="caution">
    <text evidence="5">The sequence shown here is derived from an EMBL/GenBank/DDBJ whole genome shotgun (WGS) entry which is preliminary data.</text>
</comment>
<protein>
    <recommendedName>
        <fullName evidence="4">Carbohydrate-binding module family 96 domain-containing protein</fullName>
    </recommendedName>
</protein>
<accession>A0ABP3W5F1</accession>
<dbReference type="NCBIfam" id="NF033679">
    <property type="entry name" value="DNRLRE_dom"/>
    <property type="match status" value="1"/>
</dbReference>
<keyword evidence="2" id="KW-0964">Secreted</keyword>
<evidence type="ECO:0000313" key="6">
    <source>
        <dbReference type="Proteomes" id="UP001501047"/>
    </source>
</evidence>
<dbReference type="Pfam" id="PF24517">
    <property type="entry name" value="CBM96"/>
    <property type="match status" value="1"/>
</dbReference>
<reference evidence="6" key="1">
    <citation type="journal article" date="2019" name="Int. J. Syst. Evol. Microbiol.">
        <title>The Global Catalogue of Microorganisms (GCM) 10K type strain sequencing project: providing services to taxonomists for standard genome sequencing and annotation.</title>
        <authorList>
            <consortium name="The Broad Institute Genomics Platform"/>
            <consortium name="The Broad Institute Genome Sequencing Center for Infectious Disease"/>
            <person name="Wu L."/>
            <person name="Ma J."/>
        </authorList>
    </citation>
    <scope>NUCLEOTIDE SEQUENCE [LARGE SCALE GENOMIC DNA]</scope>
    <source>
        <strain evidence="6">JCM 1417</strain>
    </source>
</reference>